<comment type="similarity">
    <text evidence="1">Belongs to the carotenoid oxygenase family.</text>
</comment>
<reference evidence="6 7" key="1">
    <citation type="journal article" date="2018" name="ACS Chem. Biol.">
        <title>Ketoreductase domain dysfunction expands chemodiversity: malyngamide biosynthesis in the cyanobacterium Okeania hirsuta.</title>
        <authorList>
            <person name="Moss N.A."/>
            <person name="Leao T."/>
            <person name="Rankin M."/>
            <person name="McCullough T.M."/>
            <person name="Qu P."/>
            <person name="Korobeynikov A."/>
            <person name="Smith J.L."/>
            <person name="Gerwick L."/>
            <person name="Gerwick W.H."/>
        </authorList>
    </citation>
    <scope>NUCLEOTIDE SEQUENCE [LARGE SCALE GENOMIC DNA]</scope>
    <source>
        <strain evidence="6 7">PAB10Feb10-1</strain>
    </source>
</reference>
<evidence type="ECO:0000256" key="3">
    <source>
        <dbReference type="ARBA" id="ARBA00023002"/>
    </source>
</evidence>
<organism evidence="6 7">
    <name type="scientific">Okeania hirsuta</name>
    <dbReference type="NCBI Taxonomy" id="1458930"/>
    <lineage>
        <taxon>Bacteria</taxon>
        <taxon>Bacillati</taxon>
        <taxon>Cyanobacteriota</taxon>
        <taxon>Cyanophyceae</taxon>
        <taxon>Oscillatoriophycideae</taxon>
        <taxon>Oscillatoriales</taxon>
        <taxon>Microcoleaceae</taxon>
        <taxon>Okeania</taxon>
    </lineage>
</organism>
<evidence type="ECO:0000313" key="7">
    <source>
        <dbReference type="Proteomes" id="UP000269154"/>
    </source>
</evidence>
<sequence>MTNLQIEKSTSYTREDWKKGYESQPNEYSYWIDDIEGEIPADLNGTFFRNGPGLLDINGQAIAHPFDGDGMVCAIGFKNGRAYFRNTFVKTEGYVTEKAAGKILYRGFGAQKPGGWLANIFDVNVKNCANTGILYWGDKLLALWEPGQPHHLNPQNLETINLSDLDGVLQPGQAFSAHPRIDKGKDGKGDVLVNFSVKPGLSTTITIFELNSQGKLLKRYSNSIPGFAFLHDMAITPNYCIFFQNPLTFNPFPFFLGLQSAGQCLEFLPNKSTQVILIPRDGSKAMKILETKPCFIFHHANAWEKNGEIYVDSICYESFPQVDMGDDFRELDFDSIPASQLWRFKINLSENNVEHKLLESRCCDFPNLNPNNVGEAYRYLFIGLAEQPSGNAPLQAILKIDWQTGERQIFSVAPRGFAGEPLFVPFPNGVNEDDGWLLMLMYDAAEHRSDVVILDARDLNQKPVARLHLKHHIPYGLHGSFTPHYFWE</sequence>
<dbReference type="OrthoDB" id="6636843at2"/>
<keyword evidence="4 5" id="KW-0408">Iron</keyword>
<comment type="cofactor">
    <cofactor evidence="5">
        <name>Fe(2+)</name>
        <dbReference type="ChEBI" id="CHEBI:29033"/>
    </cofactor>
    <text evidence="5">Binds 1 Fe(2+) ion per subunit.</text>
</comment>
<keyword evidence="3" id="KW-0560">Oxidoreductase</keyword>
<evidence type="ECO:0000313" key="6">
    <source>
        <dbReference type="EMBL" id="RQH45455.1"/>
    </source>
</evidence>
<dbReference type="Proteomes" id="UP000269154">
    <property type="component" value="Unassembled WGS sequence"/>
</dbReference>
<dbReference type="EMBL" id="RCBY01000046">
    <property type="protein sequence ID" value="RQH45455.1"/>
    <property type="molecule type" value="Genomic_DNA"/>
</dbReference>
<evidence type="ECO:0000256" key="5">
    <source>
        <dbReference type="PIRSR" id="PIRSR604294-1"/>
    </source>
</evidence>
<dbReference type="GO" id="GO:0016121">
    <property type="term" value="P:carotene catabolic process"/>
    <property type="evidence" value="ECO:0007669"/>
    <property type="project" value="TreeGrafter"/>
</dbReference>
<keyword evidence="7" id="KW-1185">Reference proteome</keyword>
<dbReference type="GO" id="GO:0010436">
    <property type="term" value="F:carotenoid dioxygenase activity"/>
    <property type="evidence" value="ECO:0007669"/>
    <property type="project" value="TreeGrafter"/>
</dbReference>
<protein>
    <submittedName>
        <fullName evidence="6">Apocarotenoid-15,15'-oxygenase</fullName>
    </submittedName>
</protein>
<evidence type="ECO:0000256" key="1">
    <source>
        <dbReference type="ARBA" id="ARBA00006787"/>
    </source>
</evidence>
<evidence type="ECO:0000256" key="2">
    <source>
        <dbReference type="ARBA" id="ARBA00022723"/>
    </source>
</evidence>
<proteinExistence type="inferred from homology"/>
<accession>A0A3N6PES7</accession>
<feature type="binding site" evidence="5">
    <location>
        <position position="478"/>
    </location>
    <ligand>
        <name>Fe cation</name>
        <dbReference type="ChEBI" id="CHEBI:24875"/>
        <note>catalytic</note>
    </ligand>
</feature>
<dbReference type="Pfam" id="PF03055">
    <property type="entry name" value="RPE65"/>
    <property type="match status" value="1"/>
</dbReference>
<comment type="caution">
    <text evidence="6">The sequence shown here is derived from an EMBL/GenBank/DDBJ whole genome shotgun (WGS) entry which is preliminary data.</text>
</comment>
<dbReference type="PANTHER" id="PTHR10543:SF89">
    <property type="entry name" value="CAROTENOID 9,10(9',10')-CLEAVAGE DIOXYGENASE 1"/>
    <property type="match status" value="1"/>
</dbReference>
<keyword evidence="2 5" id="KW-0479">Metal-binding</keyword>
<name>A0A3N6PES7_9CYAN</name>
<dbReference type="InterPro" id="IPR004294">
    <property type="entry name" value="Carotenoid_Oase"/>
</dbReference>
<evidence type="ECO:0000256" key="4">
    <source>
        <dbReference type="ARBA" id="ARBA00023004"/>
    </source>
</evidence>
<dbReference type="GO" id="GO:0046872">
    <property type="term" value="F:metal ion binding"/>
    <property type="evidence" value="ECO:0007669"/>
    <property type="project" value="UniProtKB-KW"/>
</dbReference>
<feature type="binding site" evidence="5">
    <location>
        <position position="298"/>
    </location>
    <ligand>
        <name>Fe cation</name>
        <dbReference type="ChEBI" id="CHEBI:24875"/>
        <note>catalytic</note>
    </ligand>
</feature>
<feature type="binding site" evidence="5">
    <location>
        <position position="231"/>
    </location>
    <ligand>
        <name>Fe cation</name>
        <dbReference type="ChEBI" id="CHEBI:24875"/>
        <note>catalytic</note>
    </ligand>
</feature>
<dbReference type="AlphaFoldDB" id="A0A3N6PES7"/>
<dbReference type="RefSeq" id="WP_124154621.1">
    <property type="nucleotide sequence ID" value="NZ_CAWOLW010000401.1"/>
</dbReference>
<dbReference type="SUPFAM" id="SSF51004">
    <property type="entry name" value="C-terminal (heme d1) domain of cytochrome cd1-nitrite reductase"/>
    <property type="match status" value="1"/>
</dbReference>
<dbReference type="PANTHER" id="PTHR10543">
    <property type="entry name" value="BETA-CAROTENE DIOXYGENASE"/>
    <property type="match status" value="1"/>
</dbReference>
<gene>
    <name evidence="6" type="ORF">D5R40_10740</name>
</gene>
<feature type="binding site" evidence="5">
    <location>
        <position position="178"/>
    </location>
    <ligand>
        <name>Fe cation</name>
        <dbReference type="ChEBI" id="CHEBI:24875"/>
        <note>catalytic</note>
    </ligand>
</feature>
<dbReference type="InterPro" id="IPR011048">
    <property type="entry name" value="Haem_d1_sf"/>
</dbReference>